<feature type="transmembrane region" description="Helical" evidence="1">
    <location>
        <begin position="227"/>
        <end position="248"/>
    </location>
</feature>
<sequence>MGSVLLSTLISSAKFLAAMIPVFAVGVIVAEFLVALGWIHRIAWITRPLTAFGHLKQECGASFLTAFLSPAAGNGMLVRYHEAGRIDSRELLIAAIVNTFPGIVMHWRTMLPMAIPLIGGWGLVYYGFLVLVGFIKTMLALLMGRFLLEPGDPAVSEIQSGKGDARRLSWQLVVDSAAKSRKIIIRTIRTSVPVTVVMFLLIHAGALDRLNHWLALMTTWMPLSPDALSIVATRLGSNIGAFTVAGNLLYAGRITGRDGVLALLIGNLMASGINLRYLVPYYFGIFGSGVGVRVLTISTGLRVVIMLGLIAILFKIWT</sequence>
<feature type="transmembrane region" description="Helical" evidence="1">
    <location>
        <begin position="299"/>
        <end position="317"/>
    </location>
</feature>
<dbReference type="Proteomes" id="UP000425960">
    <property type="component" value="Chromosome"/>
</dbReference>
<dbReference type="InterPro" id="IPR038880">
    <property type="entry name" value="MJ0871-like"/>
</dbReference>
<feature type="transmembrane region" description="Helical" evidence="1">
    <location>
        <begin position="15"/>
        <end position="39"/>
    </location>
</feature>
<evidence type="ECO:0000313" key="2">
    <source>
        <dbReference type="EMBL" id="BBO84803.1"/>
    </source>
</evidence>
<feature type="transmembrane region" description="Helical" evidence="1">
    <location>
        <begin position="260"/>
        <end position="279"/>
    </location>
</feature>
<evidence type="ECO:0000256" key="1">
    <source>
        <dbReference type="SAM" id="Phobius"/>
    </source>
</evidence>
<dbReference type="PANTHER" id="PTHR38139">
    <property type="entry name" value="GATE DOMAIN-CONTAINING PROTEIN"/>
    <property type="match status" value="1"/>
</dbReference>
<gene>
    <name evidence="2" type="ORF">DSCO28_53690</name>
</gene>
<reference evidence="2 3" key="1">
    <citation type="submission" date="2019-11" db="EMBL/GenBank/DDBJ databases">
        <title>Comparative genomics of hydrocarbon-degrading Desulfosarcina strains.</title>
        <authorList>
            <person name="Watanabe M."/>
            <person name="Kojima H."/>
            <person name="Fukui M."/>
        </authorList>
    </citation>
    <scope>NUCLEOTIDE SEQUENCE [LARGE SCALE GENOMIC DNA]</scope>
    <source>
        <strain evidence="2 3">28bB2T</strain>
    </source>
</reference>
<dbReference type="EMBL" id="AP021876">
    <property type="protein sequence ID" value="BBO84803.1"/>
    <property type="molecule type" value="Genomic_DNA"/>
</dbReference>
<keyword evidence="1" id="KW-0472">Membrane</keyword>
<keyword evidence="1" id="KW-0812">Transmembrane</keyword>
<organism evidence="2 3">
    <name type="scientific">Desulfosarcina ovata subsp. sediminis</name>
    <dbReference type="NCBI Taxonomy" id="885957"/>
    <lineage>
        <taxon>Bacteria</taxon>
        <taxon>Pseudomonadati</taxon>
        <taxon>Thermodesulfobacteriota</taxon>
        <taxon>Desulfobacteria</taxon>
        <taxon>Desulfobacterales</taxon>
        <taxon>Desulfosarcinaceae</taxon>
        <taxon>Desulfosarcina</taxon>
    </lineage>
</organism>
<name>A0A5K7ZX21_9BACT</name>
<feature type="transmembrane region" description="Helical" evidence="1">
    <location>
        <begin position="91"/>
        <end position="107"/>
    </location>
</feature>
<feature type="transmembrane region" description="Helical" evidence="1">
    <location>
        <begin position="113"/>
        <end position="135"/>
    </location>
</feature>
<evidence type="ECO:0000313" key="3">
    <source>
        <dbReference type="Proteomes" id="UP000425960"/>
    </source>
</evidence>
<dbReference type="KEGG" id="dov:DSCO28_53690"/>
<dbReference type="PANTHER" id="PTHR38139:SF1">
    <property type="entry name" value="NUCLEOSIDE TRANSPORTER_FEOB GTPASE GATE DOMAIN-CONTAINING PROTEIN"/>
    <property type="match status" value="1"/>
</dbReference>
<keyword evidence="1" id="KW-1133">Transmembrane helix</keyword>
<accession>A0A5K7ZX21</accession>
<proteinExistence type="predicted"/>
<feature type="transmembrane region" description="Helical" evidence="1">
    <location>
        <begin position="188"/>
        <end position="207"/>
    </location>
</feature>
<protein>
    <submittedName>
        <fullName evidence="2">Nucleoside recognition protein</fullName>
    </submittedName>
</protein>
<dbReference type="RefSeq" id="WP_155324613.1">
    <property type="nucleotide sequence ID" value="NZ_AP021876.1"/>
</dbReference>
<dbReference type="AlphaFoldDB" id="A0A5K7ZX21"/>